<dbReference type="AlphaFoldDB" id="A0AA96WBX1"/>
<organism evidence="1">
    <name type="scientific">Leptolyngbya sp. NK1-12</name>
    <dbReference type="NCBI Taxonomy" id="2547451"/>
    <lineage>
        <taxon>Bacteria</taxon>
        <taxon>Bacillati</taxon>
        <taxon>Cyanobacteriota</taxon>
        <taxon>Cyanophyceae</taxon>
        <taxon>Leptolyngbyales</taxon>
        <taxon>Leptolyngbyaceae</taxon>
        <taxon>Leptolyngbya group</taxon>
        <taxon>Leptolyngbya</taxon>
    </lineage>
</organism>
<name>A0AA96WBX1_9CYAN</name>
<protein>
    <submittedName>
        <fullName evidence="1">DUF3574 domain-containing protein</fullName>
    </submittedName>
</protein>
<evidence type="ECO:0000313" key="1">
    <source>
        <dbReference type="EMBL" id="WNZ22373.1"/>
    </source>
</evidence>
<accession>A0AA96WBX1</accession>
<dbReference type="EMBL" id="CP053586">
    <property type="protein sequence ID" value="WNZ22373.1"/>
    <property type="molecule type" value="Genomic_DNA"/>
</dbReference>
<dbReference type="InterPro" id="IPR021957">
    <property type="entry name" value="DUF3574"/>
</dbReference>
<dbReference type="Pfam" id="PF12098">
    <property type="entry name" value="DUF3574"/>
    <property type="match status" value="1"/>
</dbReference>
<gene>
    <name evidence="1" type="ORF">HJG54_05490</name>
</gene>
<dbReference type="RefSeq" id="WP_316433807.1">
    <property type="nucleotide sequence ID" value="NZ_CP053586.1"/>
</dbReference>
<proteinExistence type="predicted"/>
<reference evidence="1" key="1">
    <citation type="submission" date="2020-05" db="EMBL/GenBank/DDBJ databases">
        <authorList>
            <person name="Zhu T."/>
            <person name="Keshari N."/>
            <person name="Lu X."/>
        </authorList>
    </citation>
    <scope>NUCLEOTIDE SEQUENCE</scope>
    <source>
        <strain evidence="1">NK1-12</strain>
    </source>
</reference>
<sequence length="158" mass="17284">MSILQKNLLSSICLAGAFTLGTALNLETKSQVVPTPQAPLQQVPSLDTMQAPGEVLTEVSLYFGLAKPGGVVSETEWQAFLAREITPRFRDGLTVLDAYGQYLDHDGTLIRENTKLVILIYANSPEKEADVQAIVDTYKQAFHQESVLRTSSLIKAAF</sequence>